<keyword evidence="3" id="KW-1185">Reference proteome</keyword>
<proteinExistence type="predicted"/>
<feature type="chain" id="PRO_5005859863" evidence="1">
    <location>
        <begin position="20"/>
        <end position="111"/>
    </location>
</feature>
<protein>
    <submittedName>
        <fullName evidence="2">Uncharacterized protein</fullName>
    </submittedName>
</protein>
<gene>
    <name evidence="2" type="ORF">WN51_11873</name>
</gene>
<reference evidence="2 3" key="1">
    <citation type="submission" date="2015-07" db="EMBL/GenBank/DDBJ databases">
        <title>The genome of Melipona quadrifasciata.</title>
        <authorList>
            <person name="Pan H."/>
            <person name="Kapheim K."/>
        </authorList>
    </citation>
    <scope>NUCLEOTIDE SEQUENCE [LARGE SCALE GENOMIC DNA]</scope>
    <source>
        <strain evidence="2">0111107301</strain>
        <tissue evidence="2">Whole body</tissue>
    </source>
</reference>
<sequence length="111" mass="12789">MVVCQVWVKHCLITRLLYSLNFTLSALLRKTADSIFDRTTNVTSGASDKDISATCQVIGLSMTYDGDKEITTIRDRRSGYERFQRSFNAFRMANSKEHEQALLLETVRFRE</sequence>
<evidence type="ECO:0000256" key="1">
    <source>
        <dbReference type="SAM" id="SignalP"/>
    </source>
</evidence>
<dbReference type="AlphaFoldDB" id="A0A0N0U625"/>
<organism evidence="2 3">
    <name type="scientific">Melipona quadrifasciata</name>
    <dbReference type="NCBI Taxonomy" id="166423"/>
    <lineage>
        <taxon>Eukaryota</taxon>
        <taxon>Metazoa</taxon>
        <taxon>Ecdysozoa</taxon>
        <taxon>Arthropoda</taxon>
        <taxon>Hexapoda</taxon>
        <taxon>Insecta</taxon>
        <taxon>Pterygota</taxon>
        <taxon>Neoptera</taxon>
        <taxon>Endopterygota</taxon>
        <taxon>Hymenoptera</taxon>
        <taxon>Apocrita</taxon>
        <taxon>Aculeata</taxon>
        <taxon>Apoidea</taxon>
        <taxon>Anthophila</taxon>
        <taxon>Apidae</taxon>
        <taxon>Melipona</taxon>
    </lineage>
</organism>
<evidence type="ECO:0000313" key="3">
    <source>
        <dbReference type="Proteomes" id="UP000053105"/>
    </source>
</evidence>
<name>A0A0N0U625_9HYME</name>
<feature type="signal peptide" evidence="1">
    <location>
        <begin position="1"/>
        <end position="19"/>
    </location>
</feature>
<accession>A0A0N0U625</accession>
<evidence type="ECO:0000313" key="2">
    <source>
        <dbReference type="EMBL" id="KOX76644.1"/>
    </source>
</evidence>
<dbReference type="EMBL" id="KQ435743">
    <property type="protein sequence ID" value="KOX76644.1"/>
    <property type="molecule type" value="Genomic_DNA"/>
</dbReference>
<dbReference type="Proteomes" id="UP000053105">
    <property type="component" value="Unassembled WGS sequence"/>
</dbReference>
<keyword evidence="1" id="KW-0732">Signal</keyword>